<feature type="transmembrane region" description="Helical" evidence="6">
    <location>
        <begin position="28"/>
        <end position="47"/>
    </location>
</feature>
<evidence type="ECO:0000313" key="8">
    <source>
        <dbReference type="Ensembl" id="ENSMMDP00005003245.1"/>
    </source>
</evidence>
<dbReference type="GO" id="GO:0043005">
    <property type="term" value="C:neuron projection"/>
    <property type="evidence" value="ECO:0007669"/>
    <property type="project" value="TreeGrafter"/>
</dbReference>
<dbReference type="Proteomes" id="UP000472263">
    <property type="component" value="Chromosome 14"/>
</dbReference>
<dbReference type="GeneTree" id="ENSGT00940000160599"/>
<dbReference type="AlphaFoldDB" id="A0A667WEB9"/>
<feature type="domain" description="Reticulon" evidence="7">
    <location>
        <begin position="19"/>
        <end position="78"/>
    </location>
</feature>
<dbReference type="GO" id="GO:0007420">
    <property type="term" value="P:brain development"/>
    <property type="evidence" value="ECO:0007669"/>
    <property type="project" value="TreeGrafter"/>
</dbReference>
<evidence type="ECO:0000256" key="2">
    <source>
        <dbReference type="ARBA" id="ARBA00022692"/>
    </source>
</evidence>
<dbReference type="PANTHER" id="PTHR45799">
    <property type="entry name" value="RETICULON-LIKE PROTEIN"/>
    <property type="match status" value="1"/>
</dbReference>
<evidence type="ECO:0000259" key="7">
    <source>
        <dbReference type="PROSITE" id="PS50845"/>
    </source>
</evidence>
<keyword evidence="5 6" id="KW-0472">Membrane</keyword>
<protein>
    <recommendedName>
        <fullName evidence="6">Reticulon</fullName>
    </recommendedName>
</protein>
<accession>A0A667WEB9</accession>
<keyword evidence="4 6" id="KW-1133">Transmembrane helix</keyword>
<keyword evidence="3" id="KW-0256">Endoplasmic reticulum</keyword>
<proteinExistence type="predicted"/>
<dbReference type="Ensembl" id="ENSMMDT00005003312.1">
    <property type="protein sequence ID" value="ENSMMDP00005003245.1"/>
    <property type="gene ID" value="ENSMMDG00005001812.1"/>
</dbReference>
<dbReference type="InterPro" id="IPR046964">
    <property type="entry name" value="RTN1-4"/>
</dbReference>
<evidence type="ECO:0000313" key="9">
    <source>
        <dbReference type="Proteomes" id="UP000472263"/>
    </source>
</evidence>
<dbReference type="GO" id="GO:0030182">
    <property type="term" value="P:neuron differentiation"/>
    <property type="evidence" value="ECO:0007669"/>
    <property type="project" value="TreeGrafter"/>
</dbReference>
<dbReference type="Pfam" id="PF02453">
    <property type="entry name" value="Reticulon"/>
    <property type="match status" value="1"/>
</dbReference>
<evidence type="ECO:0000256" key="4">
    <source>
        <dbReference type="ARBA" id="ARBA00022989"/>
    </source>
</evidence>
<evidence type="ECO:0000256" key="1">
    <source>
        <dbReference type="ARBA" id="ARBA00004477"/>
    </source>
</evidence>
<comment type="caution">
    <text evidence="6">Lacks conserved residue(s) required for the propagation of feature annotation.</text>
</comment>
<dbReference type="PANTHER" id="PTHR45799:SF7">
    <property type="entry name" value="RETICULON"/>
    <property type="match status" value="1"/>
</dbReference>
<keyword evidence="9" id="KW-1185">Reference proteome</keyword>
<evidence type="ECO:0000256" key="6">
    <source>
        <dbReference type="RuleBase" id="RU210713"/>
    </source>
</evidence>
<comment type="subcellular location">
    <subcellularLocation>
        <location evidence="1">Endoplasmic reticulum membrane</location>
        <topology evidence="1">Multi-pass membrane protein</topology>
    </subcellularLocation>
</comment>
<organism evidence="8 9">
    <name type="scientific">Myripristis murdjan</name>
    <name type="common">pinecone soldierfish</name>
    <dbReference type="NCBI Taxonomy" id="586833"/>
    <lineage>
        <taxon>Eukaryota</taxon>
        <taxon>Metazoa</taxon>
        <taxon>Chordata</taxon>
        <taxon>Craniata</taxon>
        <taxon>Vertebrata</taxon>
        <taxon>Euteleostomi</taxon>
        <taxon>Actinopterygii</taxon>
        <taxon>Neopterygii</taxon>
        <taxon>Teleostei</taxon>
        <taxon>Neoteleostei</taxon>
        <taxon>Acanthomorphata</taxon>
        <taxon>Holocentriformes</taxon>
        <taxon>Holocentridae</taxon>
        <taxon>Myripristis</taxon>
    </lineage>
</organism>
<sequence length="103" mass="11265">SGFSLTQTLPISSSTEGAVVDLIYWRNVAKTGVVFTGLVVALASLFQLSAITVLSHLCLGVMCVTFPIRFYYKLLELLLSCKALKGQDSSPEGKRQHDYHLNS</sequence>
<dbReference type="InterPro" id="IPR003388">
    <property type="entry name" value="Reticulon"/>
</dbReference>
<name>A0A667WEB9_9TELE</name>
<evidence type="ECO:0000256" key="5">
    <source>
        <dbReference type="ARBA" id="ARBA00023136"/>
    </source>
</evidence>
<dbReference type="GO" id="GO:0014069">
    <property type="term" value="C:postsynaptic density"/>
    <property type="evidence" value="ECO:0007669"/>
    <property type="project" value="TreeGrafter"/>
</dbReference>
<reference evidence="8" key="2">
    <citation type="submission" date="2025-08" db="UniProtKB">
        <authorList>
            <consortium name="Ensembl"/>
        </authorList>
    </citation>
    <scope>IDENTIFICATION</scope>
</reference>
<dbReference type="PROSITE" id="PS50845">
    <property type="entry name" value="RETICULON"/>
    <property type="match status" value="1"/>
</dbReference>
<dbReference type="GO" id="GO:0005789">
    <property type="term" value="C:endoplasmic reticulum membrane"/>
    <property type="evidence" value="ECO:0007669"/>
    <property type="project" value="UniProtKB-SubCell"/>
</dbReference>
<dbReference type="GO" id="GO:0071787">
    <property type="term" value="P:endoplasmic reticulum tubular network formation"/>
    <property type="evidence" value="ECO:0007669"/>
    <property type="project" value="TreeGrafter"/>
</dbReference>
<evidence type="ECO:0000256" key="3">
    <source>
        <dbReference type="ARBA" id="ARBA00022824"/>
    </source>
</evidence>
<reference evidence="8" key="3">
    <citation type="submission" date="2025-09" db="UniProtKB">
        <authorList>
            <consortium name="Ensembl"/>
        </authorList>
    </citation>
    <scope>IDENTIFICATION</scope>
</reference>
<keyword evidence="2 6" id="KW-0812">Transmembrane</keyword>
<reference evidence="8" key="1">
    <citation type="submission" date="2019-06" db="EMBL/GenBank/DDBJ databases">
        <authorList>
            <consortium name="Wellcome Sanger Institute Data Sharing"/>
        </authorList>
    </citation>
    <scope>NUCLEOTIDE SEQUENCE [LARGE SCALE GENOMIC DNA]</scope>
</reference>